<name>A0ABW9VFD2_9BURK</name>
<dbReference type="NCBIfam" id="TIGR00815">
    <property type="entry name" value="sulP"/>
    <property type="match status" value="1"/>
</dbReference>
<feature type="domain" description="STAS" evidence="6">
    <location>
        <begin position="428"/>
        <end position="526"/>
    </location>
</feature>
<keyword evidence="8" id="KW-1185">Reference proteome</keyword>
<keyword evidence="4 5" id="KW-0472">Membrane</keyword>
<proteinExistence type="predicted"/>
<feature type="transmembrane region" description="Helical" evidence="5">
    <location>
        <begin position="339"/>
        <end position="362"/>
    </location>
</feature>
<dbReference type="Proteomes" id="UP000478090">
    <property type="component" value="Unassembled WGS sequence"/>
</dbReference>
<evidence type="ECO:0000259" key="6">
    <source>
        <dbReference type="PROSITE" id="PS50801"/>
    </source>
</evidence>
<dbReference type="SUPFAM" id="SSF52091">
    <property type="entry name" value="SpoIIaa-like"/>
    <property type="match status" value="1"/>
</dbReference>
<feature type="transmembrane region" description="Helical" evidence="5">
    <location>
        <begin position="91"/>
        <end position="113"/>
    </location>
</feature>
<feature type="transmembrane region" description="Helical" evidence="5">
    <location>
        <begin position="12"/>
        <end position="28"/>
    </location>
</feature>
<accession>A0ABW9VFD2</accession>
<dbReference type="CDD" id="cd07042">
    <property type="entry name" value="STAS_SulP_like_sulfate_transporter"/>
    <property type="match status" value="1"/>
</dbReference>
<evidence type="ECO:0000313" key="8">
    <source>
        <dbReference type="Proteomes" id="UP000478090"/>
    </source>
</evidence>
<evidence type="ECO:0000256" key="1">
    <source>
        <dbReference type="ARBA" id="ARBA00004141"/>
    </source>
</evidence>
<evidence type="ECO:0000313" key="7">
    <source>
        <dbReference type="EMBL" id="MYM37812.1"/>
    </source>
</evidence>
<dbReference type="PROSITE" id="PS50801">
    <property type="entry name" value="STAS"/>
    <property type="match status" value="1"/>
</dbReference>
<reference evidence="7 8" key="1">
    <citation type="submission" date="2019-12" db="EMBL/GenBank/DDBJ databases">
        <title>Novel species isolated from a subtropical stream in China.</title>
        <authorList>
            <person name="Lu H."/>
        </authorList>
    </citation>
    <scope>NUCLEOTIDE SEQUENCE [LARGE SCALE GENOMIC DNA]</scope>
    <source>
        <strain evidence="7 8">CY13W</strain>
    </source>
</reference>
<evidence type="ECO:0000256" key="4">
    <source>
        <dbReference type="ARBA" id="ARBA00023136"/>
    </source>
</evidence>
<feature type="transmembrane region" description="Helical" evidence="5">
    <location>
        <begin position="125"/>
        <end position="143"/>
    </location>
</feature>
<feature type="transmembrane region" description="Helical" evidence="5">
    <location>
        <begin position="155"/>
        <end position="176"/>
    </location>
</feature>
<feature type="transmembrane region" description="Helical" evidence="5">
    <location>
        <begin position="248"/>
        <end position="268"/>
    </location>
</feature>
<feature type="transmembrane region" description="Helical" evidence="5">
    <location>
        <begin position="280"/>
        <end position="299"/>
    </location>
</feature>
<organism evidence="7 8">
    <name type="scientific">Duganella qianjiadongensis</name>
    <dbReference type="NCBI Taxonomy" id="2692176"/>
    <lineage>
        <taxon>Bacteria</taxon>
        <taxon>Pseudomonadati</taxon>
        <taxon>Pseudomonadota</taxon>
        <taxon>Betaproteobacteria</taxon>
        <taxon>Burkholderiales</taxon>
        <taxon>Oxalobacteraceae</taxon>
        <taxon>Telluria group</taxon>
        <taxon>Duganella</taxon>
    </lineage>
</organism>
<comment type="subcellular location">
    <subcellularLocation>
        <location evidence="1">Membrane</location>
        <topology evidence="1">Multi-pass membrane protein</topology>
    </subcellularLocation>
</comment>
<dbReference type="Pfam" id="PF00916">
    <property type="entry name" value="Sulfate_transp"/>
    <property type="match status" value="1"/>
</dbReference>
<evidence type="ECO:0000256" key="3">
    <source>
        <dbReference type="ARBA" id="ARBA00022989"/>
    </source>
</evidence>
<protein>
    <submittedName>
        <fullName evidence="7">Sulfate permease</fullName>
    </submittedName>
</protein>
<feature type="transmembrane region" description="Helical" evidence="5">
    <location>
        <begin position="196"/>
        <end position="216"/>
    </location>
</feature>
<dbReference type="PANTHER" id="PTHR11814">
    <property type="entry name" value="SULFATE TRANSPORTER"/>
    <property type="match status" value="1"/>
</dbReference>
<dbReference type="InterPro" id="IPR011547">
    <property type="entry name" value="SLC26A/SulP_dom"/>
</dbReference>
<dbReference type="RefSeq" id="WP_161037248.1">
    <property type="nucleotide sequence ID" value="NZ_WWCM01000001.1"/>
</dbReference>
<dbReference type="InterPro" id="IPR036513">
    <property type="entry name" value="STAS_dom_sf"/>
</dbReference>
<keyword evidence="3 5" id="KW-1133">Transmembrane helix</keyword>
<feature type="transmembrane region" description="Helical" evidence="5">
    <location>
        <begin position="66"/>
        <end position="85"/>
    </location>
</feature>
<dbReference type="InterPro" id="IPR002645">
    <property type="entry name" value="STAS_dom"/>
</dbReference>
<dbReference type="EMBL" id="WWCM01000001">
    <property type="protein sequence ID" value="MYM37812.1"/>
    <property type="molecule type" value="Genomic_DNA"/>
</dbReference>
<feature type="transmembrane region" description="Helical" evidence="5">
    <location>
        <begin position="34"/>
        <end position="59"/>
    </location>
</feature>
<dbReference type="Gene3D" id="3.30.750.24">
    <property type="entry name" value="STAS domain"/>
    <property type="match status" value="1"/>
</dbReference>
<sequence length="559" mass="58377">MLYWLRHYRRAYLAGDLSAGVVVAMMMIPQGTAYALVAGLPPVVGIYASILPPMIYALFGSSMTQSVGPMAIISLMTASVIAPLAAPGSALATVLAAQLALVSGAVLLLCGFLRLGFLANFFSRPVMNGFTVGSALLIAYDQLHSLLGAPVGQVHLPSAMLGLSALLLLVLARLYLARLLVRCGLSATLADIAAKLAPMLVVLGGIALMAVTTLAAQGVRTTGAIPAGLPGLHLATSSAHWRSLLQPGLLIGFIVFLMSMSAAQSLALKRNEKLVSNHELIGLGAANIASALTGGFPVTGSLSRSAVNFAAGAHTPLASLITAVLLACALLAPTGWLALLPLPVLAATIIVAVLGLLDLGILRTAWEYDRGDVLAWGATCLGVVALGVEAGVLIGVALSMGTLIWRASRPHIAVLGRIAGTEHFRNIERYPAQTRPELLMLRIDANLFFGNMEAITERIESELASHPEARHLVLVMSAVSSIDTSALYALAELNQRMGRRGLGLHLAEVKGPVLDRLRQSALLRELHGQLYLSAVMACEALQTPPHGRLHVGETAGSGI</sequence>
<dbReference type="InterPro" id="IPR001902">
    <property type="entry name" value="SLC26A/SulP_fam"/>
</dbReference>
<gene>
    <name evidence="7" type="primary">sulP</name>
    <name evidence="7" type="ORF">GTP27_00520</name>
</gene>
<feature type="transmembrane region" description="Helical" evidence="5">
    <location>
        <begin position="374"/>
        <end position="399"/>
    </location>
</feature>
<keyword evidence="2 5" id="KW-0812">Transmembrane</keyword>
<dbReference type="Pfam" id="PF01740">
    <property type="entry name" value="STAS"/>
    <property type="match status" value="1"/>
</dbReference>
<comment type="caution">
    <text evidence="7">The sequence shown here is derived from an EMBL/GenBank/DDBJ whole genome shotgun (WGS) entry which is preliminary data.</text>
</comment>
<evidence type="ECO:0000256" key="5">
    <source>
        <dbReference type="SAM" id="Phobius"/>
    </source>
</evidence>
<feature type="transmembrane region" description="Helical" evidence="5">
    <location>
        <begin position="311"/>
        <end position="332"/>
    </location>
</feature>
<evidence type="ECO:0000256" key="2">
    <source>
        <dbReference type="ARBA" id="ARBA00022692"/>
    </source>
</evidence>